<evidence type="ECO:0000256" key="4">
    <source>
        <dbReference type="ARBA" id="ARBA00022723"/>
    </source>
</evidence>
<dbReference type="EMBL" id="MU003699">
    <property type="protein sequence ID" value="KAF2810594.1"/>
    <property type="molecule type" value="Genomic_DNA"/>
</dbReference>
<evidence type="ECO:0000313" key="11">
    <source>
        <dbReference type="Proteomes" id="UP000504636"/>
    </source>
</evidence>
<feature type="binding site" description="axial binding residue" evidence="8">
    <location>
        <position position="436"/>
    </location>
    <ligand>
        <name>heme</name>
        <dbReference type="ChEBI" id="CHEBI:30413"/>
    </ligand>
    <ligandPart>
        <name>Fe</name>
        <dbReference type="ChEBI" id="CHEBI:18248"/>
    </ligandPart>
</feature>
<dbReference type="PROSITE" id="PS00086">
    <property type="entry name" value="CYTOCHROME_P450"/>
    <property type="match status" value="1"/>
</dbReference>
<reference evidence="12" key="2">
    <citation type="submission" date="2020-04" db="EMBL/GenBank/DDBJ databases">
        <authorList>
            <consortium name="NCBI Genome Project"/>
        </authorList>
    </citation>
    <scope>NUCLEOTIDE SEQUENCE</scope>
    <source>
        <strain evidence="12">CBS 304.34</strain>
    </source>
</reference>
<reference evidence="12" key="3">
    <citation type="submission" date="2025-04" db="UniProtKB">
        <authorList>
            <consortium name="RefSeq"/>
        </authorList>
    </citation>
    <scope>IDENTIFICATION</scope>
    <source>
        <strain evidence="12">CBS 304.34</strain>
    </source>
</reference>
<dbReference type="Pfam" id="PF00067">
    <property type="entry name" value="p450"/>
    <property type="match status" value="1"/>
</dbReference>
<evidence type="ECO:0000256" key="1">
    <source>
        <dbReference type="ARBA" id="ARBA00001971"/>
    </source>
</evidence>
<dbReference type="PANTHER" id="PTHR46300">
    <property type="entry name" value="P450, PUTATIVE (EUROFUNG)-RELATED-RELATED"/>
    <property type="match status" value="1"/>
</dbReference>
<dbReference type="PRINTS" id="PR00385">
    <property type="entry name" value="P450"/>
</dbReference>
<dbReference type="GO" id="GO:0005506">
    <property type="term" value="F:iron ion binding"/>
    <property type="evidence" value="ECO:0007669"/>
    <property type="project" value="InterPro"/>
</dbReference>
<protein>
    <submittedName>
        <fullName evidence="10 12">Cytochrome P450 oxidoreductase OrdA-like protein</fullName>
    </submittedName>
</protein>
<keyword evidence="7 9" id="KW-0503">Monooxygenase</keyword>
<dbReference type="GO" id="GO:0020037">
    <property type="term" value="F:heme binding"/>
    <property type="evidence" value="ECO:0007669"/>
    <property type="project" value="InterPro"/>
</dbReference>
<comment type="cofactor">
    <cofactor evidence="1 8">
        <name>heme</name>
        <dbReference type="ChEBI" id="CHEBI:30413"/>
    </cofactor>
</comment>
<keyword evidence="4 8" id="KW-0479">Metal-binding</keyword>
<dbReference type="SUPFAM" id="SSF48264">
    <property type="entry name" value="Cytochrome P450"/>
    <property type="match status" value="1"/>
</dbReference>
<dbReference type="InterPro" id="IPR001128">
    <property type="entry name" value="Cyt_P450"/>
</dbReference>
<dbReference type="PRINTS" id="PR00463">
    <property type="entry name" value="EP450I"/>
</dbReference>
<keyword evidence="3 8" id="KW-0349">Heme</keyword>
<name>A0A6A6YRD6_9PEZI</name>
<proteinExistence type="inferred from homology"/>
<keyword evidence="6 8" id="KW-0408">Iron</keyword>
<dbReference type="GeneID" id="54456345"/>
<evidence type="ECO:0000256" key="7">
    <source>
        <dbReference type="ARBA" id="ARBA00023033"/>
    </source>
</evidence>
<dbReference type="AlphaFoldDB" id="A0A6A6YRD6"/>
<keyword evidence="5 9" id="KW-0560">Oxidoreductase</keyword>
<evidence type="ECO:0000313" key="10">
    <source>
        <dbReference type="EMBL" id="KAF2810594.1"/>
    </source>
</evidence>
<evidence type="ECO:0000313" key="12">
    <source>
        <dbReference type="RefSeq" id="XP_033577558.1"/>
    </source>
</evidence>
<evidence type="ECO:0000256" key="8">
    <source>
        <dbReference type="PIRSR" id="PIRSR602401-1"/>
    </source>
</evidence>
<dbReference type="CDD" id="cd11065">
    <property type="entry name" value="CYP64-like"/>
    <property type="match status" value="1"/>
</dbReference>
<dbReference type="GO" id="GO:0004497">
    <property type="term" value="F:monooxygenase activity"/>
    <property type="evidence" value="ECO:0007669"/>
    <property type="project" value="UniProtKB-KW"/>
</dbReference>
<dbReference type="PANTHER" id="PTHR46300:SF7">
    <property type="entry name" value="P450, PUTATIVE (EUROFUNG)-RELATED"/>
    <property type="match status" value="1"/>
</dbReference>
<evidence type="ECO:0000256" key="6">
    <source>
        <dbReference type="ARBA" id="ARBA00023004"/>
    </source>
</evidence>
<gene>
    <name evidence="10 12" type="ORF">BDZ99DRAFT_385849</name>
</gene>
<evidence type="ECO:0000256" key="3">
    <source>
        <dbReference type="ARBA" id="ARBA00022617"/>
    </source>
</evidence>
<dbReference type="InterPro" id="IPR017972">
    <property type="entry name" value="Cyt_P450_CS"/>
</dbReference>
<reference evidence="10 12" key="1">
    <citation type="journal article" date="2020" name="Stud. Mycol.">
        <title>101 Dothideomycetes genomes: a test case for predicting lifestyles and emergence of pathogens.</title>
        <authorList>
            <person name="Haridas S."/>
            <person name="Albert R."/>
            <person name="Binder M."/>
            <person name="Bloem J."/>
            <person name="Labutti K."/>
            <person name="Salamov A."/>
            <person name="Andreopoulos B."/>
            <person name="Baker S."/>
            <person name="Barry K."/>
            <person name="Bills G."/>
            <person name="Bluhm B."/>
            <person name="Cannon C."/>
            <person name="Castanera R."/>
            <person name="Culley D."/>
            <person name="Daum C."/>
            <person name="Ezra D."/>
            <person name="Gonzalez J."/>
            <person name="Henrissat B."/>
            <person name="Kuo A."/>
            <person name="Liang C."/>
            <person name="Lipzen A."/>
            <person name="Lutzoni F."/>
            <person name="Magnuson J."/>
            <person name="Mondo S."/>
            <person name="Nolan M."/>
            <person name="Ohm R."/>
            <person name="Pangilinan J."/>
            <person name="Park H.-J."/>
            <person name="Ramirez L."/>
            <person name="Alfaro M."/>
            <person name="Sun H."/>
            <person name="Tritt A."/>
            <person name="Yoshinaga Y."/>
            <person name="Zwiers L.-H."/>
            <person name="Turgeon B."/>
            <person name="Goodwin S."/>
            <person name="Spatafora J."/>
            <person name="Crous P."/>
            <person name="Grigoriev I."/>
        </authorList>
    </citation>
    <scope>NUCLEOTIDE SEQUENCE</scope>
    <source>
        <strain evidence="10 12">CBS 304.34</strain>
    </source>
</reference>
<dbReference type="Proteomes" id="UP000504636">
    <property type="component" value="Unplaced"/>
</dbReference>
<dbReference type="OrthoDB" id="2789670at2759"/>
<dbReference type="InterPro" id="IPR050364">
    <property type="entry name" value="Cytochrome_P450_fung"/>
</dbReference>
<accession>A0A6A6YRD6</accession>
<dbReference type="InterPro" id="IPR002401">
    <property type="entry name" value="Cyt_P450_E_grp-I"/>
</dbReference>
<sequence>MDRISPTTILAVAVVGFYFVWRSQTKPKSLPLPPGPKGLPIVGNLYDLPPEGSVDFLEWIKHRELYGPISSLTVLGTTLILINDKQYATDILDKESAKTSSRPESVFAYEFAGWKQSLALTRDRRLFRQYRKAMAKVLGSKTAVAKFHPLQELESQRFLLRLLKDPKHFPEHLRREAGAFILKVTYGYSVLPEDIDPLVSLSESALEWFVYSTLPGKWLVDLLPFMRHIPEWLPGGRFKKAAREVDGHVQEIIKKPLAFTIHQKKQNKHVPSYASDLLDENESHSDVAWTAMGMYIAGTDTTVASLKGFLLAMLLFPEAQRKGQEEIDRVVGRDRLPILADRDQLPYLNAMVKETMRWHTAGPIALPHRADEDLTYKGYLIPKGATLMPNAWLYNNDPTTYPEPRTFRPERFLEGDGYQPEADPTENIFGWGRRICPGRLVADSAVFVTMAQTLAAYTMTSPVGPDGKAIEPKIGYIPGIVAHLQPFEVDFKLRDPRYEQMIRTTGKEDAYSGDAEILSQVKW</sequence>
<evidence type="ECO:0000256" key="9">
    <source>
        <dbReference type="RuleBase" id="RU000461"/>
    </source>
</evidence>
<dbReference type="RefSeq" id="XP_033577558.1">
    <property type="nucleotide sequence ID" value="XM_033715452.1"/>
</dbReference>
<dbReference type="GO" id="GO:0016705">
    <property type="term" value="F:oxidoreductase activity, acting on paired donors, with incorporation or reduction of molecular oxygen"/>
    <property type="evidence" value="ECO:0007669"/>
    <property type="project" value="InterPro"/>
</dbReference>
<dbReference type="Gene3D" id="1.10.630.10">
    <property type="entry name" value="Cytochrome P450"/>
    <property type="match status" value="1"/>
</dbReference>
<evidence type="ECO:0000256" key="2">
    <source>
        <dbReference type="ARBA" id="ARBA00010617"/>
    </source>
</evidence>
<evidence type="ECO:0000256" key="5">
    <source>
        <dbReference type="ARBA" id="ARBA00023002"/>
    </source>
</evidence>
<comment type="similarity">
    <text evidence="2 9">Belongs to the cytochrome P450 family.</text>
</comment>
<keyword evidence="11" id="KW-1185">Reference proteome</keyword>
<dbReference type="InterPro" id="IPR036396">
    <property type="entry name" value="Cyt_P450_sf"/>
</dbReference>
<organism evidence="10">
    <name type="scientific">Mytilinidion resinicola</name>
    <dbReference type="NCBI Taxonomy" id="574789"/>
    <lineage>
        <taxon>Eukaryota</taxon>
        <taxon>Fungi</taxon>
        <taxon>Dikarya</taxon>
        <taxon>Ascomycota</taxon>
        <taxon>Pezizomycotina</taxon>
        <taxon>Dothideomycetes</taxon>
        <taxon>Pleosporomycetidae</taxon>
        <taxon>Mytilinidiales</taxon>
        <taxon>Mytilinidiaceae</taxon>
        <taxon>Mytilinidion</taxon>
    </lineage>
</organism>